<dbReference type="InterPro" id="IPR046700">
    <property type="entry name" value="DUF6570"/>
</dbReference>
<accession>K5WYD5</accession>
<protein>
    <submittedName>
        <fullName evidence="3">Uncharacterized protein</fullName>
    </submittedName>
</protein>
<dbReference type="AlphaFoldDB" id="K5WYD5"/>
<reference evidence="4" key="1">
    <citation type="journal article" date="2012" name="Proc. Natl. Acad. Sci. U.S.A.">
        <title>Genome sequence of the button mushroom Agaricus bisporus reveals mechanisms governing adaptation to a humic-rich ecological niche.</title>
        <authorList>
            <person name="Morin E."/>
            <person name="Kohler A."/>
            <person name="Baker A.R."/>
            <person name="Foulongne-Oriol M."/>
            <person name="Lombard V."/>
            <person name="Nagy L.G."/>
            <person name="Ohm R.A."/>
            <person name="Patyshakuliyeva A."/>
            <person name="Brun A."/>
            <person name="Aerts A.L."/>
            <person name="Bailey A.M."/>
            <person name="Billette C."/>
            <person name="Coutinho P.M."/>
            <person name="Deakin G."/>
            <person name="Doddapaneni H."/>
            <person name="Floudas D."/>
            <person name="Grimwood J."/>
            <person name="Hilden K."/>
            <person name="Kuees U."/>
            <person name="LaButti K.M."/>
            <person name="Lapidus A."/>
            <person name="Lindquist E.A."/>
            <person name="Lucas S.M."/>
            <person name="Murat C."/>
            <person name="Riley R.W."/>
            <person name="Salamov A.A."/>
            <person name="Schmutz J."/>
            <person name="Subramanian V."/>
            <person name="Woesten H.A.B."/>
            <person name="Xu J."/>
            <person name="Eastwood D.C."/>
            <person name="Foster G.D."/>
            <person name="Sonnenberg A.S."/>
            <person name="Cullen D."/>
            <person name="de Vries R.P."/>
            <person name="Lundell T."/>
            <person name="Hibbett D.S."/>
            <person name="Henrissat B."/>
            <person name="Burton K.S."/>
            <person name="Kerrigan R.W."/>
            <person name="Challen M.P."/>
            <person name="Grigoriev I.V."/>
            <person name="Martin F."/>
        </authorList>
    </citation>
    <scope>NUCLEOTIDE SEQUENCE [LARGE SCALE GENOMIC DNA]</scope>
    <source>
        <strain evidence="4">JB137-S8 / ATCC MYA-4627 / FGSC 10392</strain>
    </source>
</reference>
<dbReference type="STRING" id="597362.K5WYD5"/>
<name>K5WYD5_AGABU</name>
<dbReference type="InParanoid" id="K5WYD5"/>
<sequence length="292" mass="32018">MISLCRIQGCIVQLKEVSRQTGTTCTLQRGFKGHIVVFPQNVSSLVTLLPPSVEDIITSICIIFVGSSKPSSAWLRQNAKPLVVRKEKIRGALQWLMNNNPLYHNVRLNYLALNSLDDSVFLPYHVEFVPNNDAVEQSTSGYASTSTESISLPNSVDSEIPFENVVLQDVDCHAPLKDLKVAALQHFKTEGKAFIEVPHFSSVASSFASVDSHSLHMLANECHSTDGDSLPPHISSSVSALLRYTNLITAAVPGSPAYLMQLRHEIRAMMLGLGCPSFFLTINPADIYNPIV</sequence>
<keyword evidence="4" id="KW-1185">Reference proteome</keyword>
<gene>
    <name evidence="3" type="ORF">AGABI1DRAFT_39015</name>
</gene>
<feature type="non-terminal residue" evidence="3">
    <location>
        <position position="1"/>
    </location>
</feature>
<evidence type="ECO:0000259" key="2">
    <source>
        <dbReference type="Pfam" id="PF20209"/>
    </source>
</evidence>
<feature type="domain" description="DUF6570" evidence="2">
    <location>
        <begin position="1"/>
        <end position="113"/>
    </location>
</feature>
<dbReference type="OrthoDB" id="3235800at2759"/>
<dbReference type="eggNOG" id="ENOG502RBXT">
    <property type="taxonomic scope" value="Eukaryota"/>
</dbReference>
<dbReference type="HOGENOM" id="CLU_1168258_0_0_1"/>
<evidence type="ECO:0000259" key="1">
    <source>
        <dbReference type="Pfam" id="PF14214"/>
    </source>
</evidence>
<organism evidence="3 4">
    <name type="scientific">Agaricus bisporus var. burnettii (strain JB137-S8 / ATCC MYA-4627 / FGSC 10392)</name>
    <name type="common">White button mushroom</name>
    <dbReference type="NCBI Taxonomy" id="597362"/>
    <lineage>
        <taxon>Eukaryota</taxon>
        <taxon>Fungi</taxon>
        <taxon>Dikarya</taxon>
        <taxon>Basidiomycota</taxon>
        <taxon>Agaricomycotina</taxon>
        <taxon>Agaricomycetes</taxon>
        <taxon>Agaricomycetidae</taxon>
        <taxon>Agaricales</taxon>
        <taxon>Agaricineae</taxon>
        <taxon>Agaricaceae</taxon>
        <taxon>Agaricus</taxon>
    </lineage>
</organism>
<dbReference type="RefSeq" id="XP_007328872.1">
    <property type="nucleotide sequence ID" value="XM_007328810.1"/>
</dbReference>
<dbReference type="OMA" id="MLANECH"/>
<dbReference type="Pfam" id="PF14214">
    <property type="entry name" value="Helitron_like_N"/>
    <property type="match status" value="1"/>
</dbReference>
<dbReference type="KEGG" id="abp:AGABI1DRAFT39015"/>
<feature type="domain" description="Helitron helicase-like" evidence="1">
    <location>
        <begin position="229"/>
        <end position="291"/>
    </location>
</feature>
<dbReference type="GeneID" id="18829303"/>
<dbReference type="InterPro" id="IPR025476">
    <property type="entry name" value="Helitron_helicase-like"/>
</dbReference>
<evidence type="ECO:0000313" key="3">
    <source>
        <dbReference type="EMBL" id="EKM80526.1"/>
    </source>
</evidence>
<dbReference type="Pfam" id="PF20209">
    <property type="entry name" value="DUF6570"/>
    <property type="match status" value="1"/>
</dbReference>
<proteinExistence type="predicted"/>
<dbReference type="EMBL" id="JH971389">
    <property type="protein sequence ID" value="EKM80526.1"/>
    <property type="molecule type" value="Genomic_DNA"/>
</dbReference>
<evidence type="ECO:0000313" key="4">
    <source>
        <dbReference type="Proteomes" id="UP000008493"/>
    </source>
</evidence>
<dbReference type="Proteomes" id="UP000008493">
    <property type="component" value="Unassembled WGS sequence"/>
</dbReference>